<reference evidence="1 2" key="1">
    <citation type="submission" date="2020-06" db="EMBL/GenBank/DDBJ databases">
        <title>Interaction of electrochemicaly active bacteria, Geobacter bremensis R4 on different carbon anode.</title>
        <authorList>
            <person name="Meng L."/>
            <person name="Yoshida N."/>
        </authorList>
    </citation>
    <scope>NUCLEOTIDE SEQUENCE [LARGE SCALE GENOMIC DNA]</scope>
    <source>
        <strain evidence="1 2">R4</strain>
    </source>
</reference>
<accession>A0A6S6MAT2</accession>
<organism evidence="1 2">
    <name type="scientific">Citrifermentans bremense</name>
    <dbReference type="NCBI Taxonomy" id="60035"/>
    <lineage>
        <taxon>Bacteria</taxon>
        <taxon>Pseudomonadati</taxon>
        <taxon>Thermodesulfobacteriota</taxon>
        <taxon>Desulfuromonadia</taxon>
        <taxon>Geobacterales</taxon>
        <taxon>Geobacteraceae</taxon>
        <taxon>Citrifermentans</taxon>
    </lineage>
</organism>
<dbReference type="KEGG" id="gbn:GEOBRER4_35940"/>
<proteinExistence type="predicted"/>
<sequence>MAKSLDALRLGTTKDIDDMACTKTLSSAVDAGKSLLGIFCCIESLGRIKADITVATVLLEMLAKIKKKDPAPAMQGFCESNHGIEFMRLYTNLFRVIAIFNEAASNSDIPVPKEYEGVRGQTVPACPS</sequence>
<evidence type="ECO:0000313" key="1">
    <source>
        <dbReference type="EMBL" id="BCG48844.1"/>
    </source>
</evidence>
<evidence type="ECO:0000313" key="2">
    <source>
        <dbReference type="Proteomes" id="UP000515472"/>
    </source>
</evidence>
<gene>
    <name evidence="1" type="ORF">GEOBRER4_35940</name>
</gene>
<keyword evidence="2" id="KW-1185">Reference proteome</keyword>
<name>A0A6S6MAT2_9BACT</name>
<dbReference type="EMBL" id="AP023213">
    <property type="protein sequence ID" value="BCG48844.1"/>
    <property type="molecule type" value="Genomic_DNA"/>
</dbReference>
<dbReference type="AlphaFoldDB" id="A0A6S6MAT2"/>
<dbReference type="Proteomes" id="UP000515472">
    <property type="component" value="Chromosome"/>
</dbReference>
<protein>
    <submittedName>
        <fullName evidence="1">Uncharacterized protein</fullName>
    </submittedName>
</protein>